<reference evidence="2" key="1">
    <citation type="journal article" date="2020" name="Stud. Mycol.">
        <title>101 Dothideomycetes genomes: a test case for predicting lifestyles and emergence of pathogens.</title>
        <authorList>
            <person name="Haridas S."/>
            <person name="Albert R."/>
            <person name="Binder M."/>
            <person name="Bloem J."/>
            <person name="Labutti K."/>
            <person name="Salamov A."/>
            <person name="Andreopoulos B."/>
            <person name="Baker S."/>
            <person name="Barry K."/>
            <person name="Bills G."/>
            <person name="Bluhm B."/>
            <person name="Cannon C."/>
            <person name="Castanera R."/>
            <person name="Culley D."/>
            <person name="Daum C."/>
            <person name="Ezra D."/>
            <person name="Gonzalez J."/>
            <person name="Henrissat B."/>
            <person name="Kuo A."/>
            <person name="Liang C."/>
            <person name="Lipzen A."/>
            <person name="Lutzoni F."/>
            <person name="Magnuson J."/>
            <person name="Mondo S."/>
            <person name="Nolan M."/>
            <person name="Ohm R."/>
            <person name="Pangilinan J."/>
            <person name="Park H.-J."/>
            <person name="Ramirez L."/>
            <person name="Alfaro M."/>
            <person name="Sun H."/>
            <person name="Tritt A."/>
            <person name="Yoshinaga Y."/>
            <person name="Zwiers L.-H."/>
            <person name="Turgeon B."/>
            <person name="Goodwin S."/>
            <person name="Spatafora J."/>
            <person name="Crous P."/>
            <person name="Grigoriev I."/>
        </authorList>
    </citation>
    <scope>NUCLEOTIDE SEQUENCE</scope>
    <source>
        <strain evidence="2">CBS 627.86</strain>
    </source>
</reference>
<evidence type="ECO:0000313" key="3">
    <source>
        <dbReference type="Proteomes" id="UP000799770"/>
    </source>
</evidence>
<dbReference type="EMBL" id="ML977310">
    <property type="protein sequence ID" value="KAF2123129.1"/>
    <property type="molecule type" value="Genomic_DNA"/>
</dbReference>
<proteinExistence type="predicted"/>
<keyword evidence="1" id="KW-0472">Membrane</keyword>
<dbReference type="AlphaFoldDB" id="A0A6A5ZUF1"/>
<sequence>RITRFNSTQSTLTDYRKPGNLSARSVRVYLRTRTPTIKRGKYNKRHKMTAMANPIKIYEYYETGPNYPVRLDVVCVSEDGDCCFRFRVRSFTLRQYSYFQKALDELPRGWPPRTIRVSCYPPYLYLIMKHVVTGSIDENDVLKVARYFQHDTRIVAEQPFNPSPDGFYDEALHACLKSHRAAWALGLFAFCSAVGEIYVALAGKCSTQLLLLHLDEHYKEYAREPLHYMNPQYPSARYIVAAVKNNVDLLDRDNFAKLSEHRLFVRDFKYESIRQWALGVKPEGANEGE</sequence>
<organism evidence="2 3">
    <name type="scientific">Lophiotrema nucula</name>
    <dbReference type="NCBI Taxonomy" id="690887"/>
    <lineage>
        <taxon>Eukaryota</taxon>
        <taxon>Fungi</taxon>
        <taxon>Dikarya</taxon>
        <taxon>Ascomycota</taxon>
        <taxon>Pezizomycotina</taxon>
        <taxon>Dothideomycetes</taxon>
        <taxon>Pleosporomycetidae</taxon>
        <taxon>Pleosporales</taxon>
        <taxon>Lophiotremataceae</taxon>
        <taxon>Lophiotrema</taxon>
    </lineage>
</organism>
<evidence type="ECO:0008006" key="4">
    <source>
        <dbReference type="Google" id="ProtNLM"/>
    </source>
</evidence>
<accession>A0A6A5ZUF1</accession>
<protein>
    <recommendedName>
        <fullName evidence="4">BTB domain-containing protein</fullName>
    </recommendedName>
</protein>
<evidence type="ECO:0000256" key="1">
    <source>
        <dbReference type="SAM" id="Phobius"/>
    </source>
</evidence>
<name>A0A6A5ZUF1_9PLEO</name>
<evidence type="ECO:0000313" key="2">
    <source>
        <dbReference type="EMBL" id="KAF2123129.1"/>
    </source>
</evidence>
<feature type="non-terminal residue" evidence="2">
    <location>
        <position position="1"/>
    </location>
</feature>
<feature type="transmembrane region" description="Helical" evidence="1">
    <location>
        <begin position="181"/>
        <end position="201"/>
    </location>
</feature>
<dbReference type="Proteomes" id="UP000799770">
    <property type="component" value="Unassembled WGS sequence"/>
</dbReference>
<keyword evidence="1" id="KW-1133">Transmembrane helix</keyword>
<gene>
    <name evidence="2" type="ORF">BDV96DRAFT_656878</name>
</gene>
<keyword evidence="1" id="KW-0812">Transmembrane</keyword>
<keyword evidence="3" id="KW-1185">Reference proteome</keyword>